<keyword evidence="1" id="KW-1133">Transmembrane helix</keyword>
<protein>
    <submittedName>
        <fullName evidence="2">Aminobenzoyl-glutamate transport protein</fullName>
    </submittedName>
</protein>
<evidence type="ECO:0000256" key="1">
    <source>
        <dbReference type="SAM" id="Phobius"/>
    </source>
</evidence>
<dbReference type="AlphaFoldDB" id="A0A3B0SMP4"/>
<organism evidence="2">
    <name type="scientific">hydrothermal vent metagenome</name>
    <dbReference type="NCBI Taxonomy" id="652676"/>
    <lineage>
        <taxon>unclassified sequences</taxon>
        <taxon>metagenomes</taxon>
        <taxon>ecological metagenomes</taxon>
    </lineage>
</organism>
<feature type="transmembrane region" description="Helical" evidence="1">
    <location>
        <begin position="265"/>
        <end position="286"/>
    </location>
</feature>
<name>A0A3B0SMP4_9ZZZZ</name>
<feature type="transmembrane region" description="Helical" evidence="1">
    <location>
        <begin position="179"/>
        <end position="200"/>
    </location>
</feature>
<dbReference type="EMBL" id="UOEK01000123">
    <property type="protein sequence ID" value="VAV97673.1"/>
    <property type="molecule type" value="Genomic_DNA"/>
</dbReference>
<feature type="transmembrane region" description="Helical" evidence="1">
    <location>
        <begin position="51"/>
        <end position="71"/>
    </location>
</feature>
<keyword evidence="1" id="KW-0812">Transmembrane</keyword>
<feature type="transmembrane region" description="Helical" evidence="1">
    <location>
        <begin position="207"/>
        <end position="225"/>
    </location>
</feature>
<feature type="transmembrane region" description="Helical" evidence="1">
    <location>
        <begin position="91"/>
        <end position="110"/>
    </location>
</feature>
<reference evidence="2" key="1">
    <citation type="submission" date="2018-06" db="EMBL/GenBank/DDBJ databases">
        <authorList>
            <person name="Zhirakovskaya E."/>
        </authorList>
    </citation>
    <scope>NUCLEOTIDE SEQUENCE</scope>
</reference>
<evidence type="ECO:0000313" key="2">
    <source>
        <dbReference type="EMBL" id="VAV97673.1"/>
    </source>
</evidence>
<gene>
    <name evidence="2" type="ORF">MNBD_ACTINO02-608</name>
</gene>
<feature type="transmembrane region" description="Helical" evidence="1">
    <location>
        <begin position="131"/>
        <end position="159"/>
    </location>
</feature>
<accession>A0A3B0SMP4</accession>
<proteinExistence type="predicted"/>
<keyword evidence="1" id="KW-0472">Membrane</keyword>
<sequence>MTTGQIYDLGYTPHEGERLGRSGAMRAITKDGIKRALGIGRKARSKIMPMGLILAAMTPAVVLVGIAFVFKSELNLDSTDLLGSHATYFDLISTLSLLFIALAAPAVMIPDRRDNVLAVYSSRPVSAADYLIARGGSLALLMLAFLVLPQLVLFVGLAALDPSGLFSAMVSDSGEVLRILAASVGYVVAFGVPAFLVAAYAKRTGMAAGMIIIGLTLLDGVAEALTHSDVPGASFAPLLGIGTLGGTVRDWVFDLSNRTFFQAGLPLWSAAASLLATTVIVAYVVLRRYRREL</sequence>